<protein>
    <submittedName>
        <fullName evidence="2">Protein LOW PSII ACCUMULATION 3, chloroplastic isoform X1</fullName>
    </submittedName>
</protein>
<dbReference type="OrthoDB" id="2082at2759"/>
<proteinExistence type="predicted"/>
<dbReference type="Pfam" id="PF09353">
    <property type="entry name" value="DUF1995"/>
    <property type="match status" value="1"/>
</dbReference>
<reference evidence="2 3" key="1">
    <citation type="journal article" date="2019" name="Nat. Plants">
        <title>Stout camphor tree genome fills gaps in understanding of flowering plant genome evolution.</title>
        <authorList>
            <person name="Chaw S.M."/>
            <person name="Liu Y.C."/>
            <person name="Wu Y.W."/>
            <person name="Wang H.Y."/>
            <person name="Lin C.I."/>
            <person name="Wu C.S."/>
            <person name="Ke H.M."/>
            <person name="Chang L.Y."/>
            <person name="Hsu C.Y."/>
            <person name="Yang H.T."/>
            <person name="Sudianto E."/>
            <person name="Hsu M.H."/>
            <person name="Wu K.P."/>
            <person name="Wang L.N."/>
            <person name="Leebens-Mack J.H."/>
            <person name="Tsai I.J."/>
        </authorList>
    </citation>
    <scope>NUCLEOTIDE SEQUENCE [LARGE SCALE GENOMIC DNA]</scope>
    <source>
        <strain evidence="3">cv. Chaw 1501</strain>
        <tissue evidence="2">Young leaves</tissue>
    </source>
</reference>
<dbReference type="AlphaFoldDB" id="A0A3S3QG96"/>
<dbReference type="PANTHER" id="PTHR34051">
    <property type="entry name" value="PROTEIN LOW PSII ACCUMULATION 3, CHLOROPLASTIC"/>
    <property type="match status" value="1"/>
</dbReference>
<evidence type="ECO:0000313" key="3">
    <source>
        <dbReference type="Proteomes" id="UP000283530"/>
    </source>
</evidence>
<dbReference type="InterPro" id="IPR044687">
    <property type="entry name" value="LPA3"/>
</dbReference>
<dbReference type="EMBL" id="QPKB01000005">
    <property type="protein sequence ID" value="RWR84578.1"/>
    <property type="molecule type" value="Genomic_DNA"/>
</dbReference>
<dbReference type="PANTHER" id="PTHR34051:SF2">
    <property type="entry name" value="PROTEIN LPA3"/>
    <property type="match status" value="1"/>
</dbReference>
<keyword evidence="3" id="KW-1185">Reference proteome</keyword>
<organism evidence="2 3">
    <name type="scientific">Cinnamomum micranthum f. kanehirae</name>
    <dbReference type="NCBI Taxonomy" id="337451"/>
    <lineage>
        <taxon>Eukaryota</taxon>
        <taxon>Viridiplantae</taxon>
        <taxon>Streptophyta</taxon>
        <taxon>Embryophyta</taxon>
        <taxon>Tracheophyta</taxon>
        <taxon>Spermatophyta</taxon>
        <taxon>Magnoliopsida</taxon>
        <taxon>Magnoliidae</taxon>
        <taxon>Laurales</taxon>
        <taxon>Lauraceae</taxon>
        <taxon>Cinnamomum</taxon>
    </lineage>
</organism>
<sequence length="381" mass="42748">MAFSFPAISHLSFSPPSLPLPSSPFKSHPSLSFSPPHFESPSFRALSKLHAIQNSSRTAPDSDPKSGVAVYKPKSYQVLVTDAANSLAYALEDGKTRLEIDFPPLPSNISSYKGSSDEFIDANIQLVIAVVRKLQEMKGTRACIVFPDKPEKRRASELFRTTFGMVDGITIGSLDDIPGGPMTTFFRSIRNTLDFDFADDDDDEGRQKSDEPPSLFVFINCSTRDLSYIEKYVETFATSTPVLLFNLELETLRADLGLLGFPTKDLHYRFLSQFIPVFFIRIREYSKTVPIAPFIVNYSGALFRQYPGPWQVMLKQADGSYACVAESATRFTLGETKEELLRVLGLQEEQGSSLEFLRRGYKTATWWEEDVDLESSSAWRS</sequence>
<accession>A0A3S3QG96</accession>
<dbReference type="InterPro" id="IPR018962">
    <property type="entry name" value="DUF1995"/>
</dbReference>
<dbReference type="Proteomes" id="UP000283530">
    <property type="component" value="Unassembled WGS sequence"/>
</dbReference>
<dbReference type="STRING" id="337451.A0A3S3QG96"/>
<gene>
    <name evidence="2" type="ORF">CKAN_01339700</name>
</gene>
<evidence type="ECO:0000259" key="1">
    <source>
        <dbReference type="Pfam" id="PF09353"/>
    </source>
</evidence>
<evidence type="ECO:0000313" key="2">
    <source>
        <dbReference type="EMBL" id="RWR84578.1"/>
    </source>
</evidence>
<name>A0A3S3QG96_9MAGN</name>
<comment type="caution">
    <text evidence="2">The sequence shown here is derived from an EMBL/GenBank/DDBJ whole genome shotgun (WGS) entry which is preliminary data.</text>
</comment>
<feature type="domain" description="DUF1995" evidence="1">
    <location>
        <begin position="73"/>
        <end position="337"/>
    </location>
</feature>